<protein>
    <submittedName>
        <fullName evidence="1">Uncharacterized protein</fullName>
    </submittedName>
</protein>
<dbReference type="Proteomes" id="UP001500282">
    <property type="component" value="Unassembled WGS sequence"/>
</dbReference>
<reference evidence="2" key="1">
    <citation type="journal article" date="2019" name="Int. J. Syst. Evol. Microbiol.">
        <title>The Global Catalogue of Microorganisms (GCM) 10K type strain sequencing project: providing services to taxonomists for standard genome sequencing and annotation.</title>
        <authorList>
            <consortium name="The Broad Institute Genomics Platform"/>
            <consortium name="The Broad Institute Genome Sequencing Center for Infectious Disease"/>
            <person name="Wu L."/>
            <person name="Ma J."/>
        </authorList>
    </citation>
    <scope>NUCLEOTIDE SEQUENCE [LARGE SCALE GENOMIC DNA]</scope>
    <source>
        <strain evidence="2">JCM 11448</strain>
    </source>
</reference>
<evidence type="ECO:0000313" key="1">
    <source>
        <dbReference type="EMBL" id="GAA1287689.1"/>
    </source>
</evidence>
<accession>A0ABP4HZL2</accession>
<name>A0ABP4HZL2_9ACTN</name>
<keyword evidence="2" id="KW-1185">Reference proteome</keyword>
<gene>
    <name evidence="1" type="ORF">GCM10009579_58570</name>
</gene>
<sequence>MTGLAEEVLADPVRLVVRLVGNVEKHLPAEHVRDIVLTVVRARARRRSLAQAQHDDPSLLRTGRPPAPYCVAKLLMALNDAGAQNIALPSCGECGRAYRYVGSSTGGRWGCSPCFDKSAVCAGCHEERRAPTLDQRKDRSQARKDNNF</sequence>
<organism evidence="1 2">
    <name type="scientific">Streptomyces javensis</name>
    <dbReference type="NCBI Taxonomy" id="114698"/>
    <lineage>
        <taxon>Bacteria</taxon>
        <taxon>Bacillati</taxon>
        <taxon>Actinomycetota</taxon>
        <taxon>Actinomycetes</taxon>
        <taxon>Kitasatosporales</taxon>
        <taxon>Streptomycetaceae</taxon>
        <taxon>Streptomyces</taxon>
        <taxon>Streptomyces violaceusniger group</taxon>
    </lineage>
</organism>
<evidence type="ECO:0000313" key="2">
    <source>
        <dbReference type="Proteomes" id="UP001500282"/>
    </source>
</evidence>
<dbReference type="EMBL" id="BAAAIH010000039">
    <property type="protein sequence ID" value="GAA1287689.1"/>
    <property type="molecule type" value="Genomic_DNA"/>
</dbReference>
<proteinExistence type="predicted"/>
<comment type="caution">
    <text evidence="1">The sequence shown here is derived from an EMBL/GenBank/DDBJ whole genome shotgun (WGS) entry which is preliminary data.</text>
</comment>